<dbReference type="RefSeq" id="WP_093327550.1">
    <property type="nucleotide sequence ID" value="NZ_AP027363.1"/>
</dbReference>
<dbReference type="InterPro" id="IPR053145">
    <property type="entry name" value="AB_hydrolase_Est10"/>
</dbReference>
<protein>
    <recommendedName>
        <fullName evidence="2">Serine aminopeptidase S33 domain-containing protein</fullName>
    </recommendedName>
</protein>
<keyword evidence="4" id="KW-1185">Reference proteome</keyword>
<dbReference type="Pfam" id="PF12146">
    <property type="entry name" value="Hydrolase_4"/>
    <property type="match status" value="1"/>
</dbReference>
<dbReference type="STRING" id="349064.SAMN05660429_00593"/>
<feature type="chain" id="PRO_5011772468" description="Serine aminopeptidase S33 domain-containing protein" evidence="1">
    <location>
        <begin position="25"/>
        <end position="451"/>
    </location>
</feature>
<evidence type="ECO:0000259" key="2">
    <source>
        <dbReference type="Pfam" id="PF12146"/>
    </source>
</evidence>
<evidence type="ECO:0000256" key="1">
    <source>
        <dbReference type="SAM" id="SignalP"/>
    </source>
</evidence>
<dbReference type="Proteomes" id="UP000199308">
    <property type="component" value="Unassembled WGS sequence"/>
</dbReference>
<dbReference type="AlphaFoldDB" id="A0A1H9ZUF4"/>
<proteinExistence type="predicted"/>
<dbReference type="InterPro" id="IPR022742">
    <property type="entry name" value="Hydrolase_4"/>
</dbReference>
<name>A0A1H9ZUF4_THASX</name>
<sequence>MLNTKLIKFASGILLMVASTLTFAGQDLTGSWKGSIELSENSAIKLVFNFKKEEGQYVASIDVPQQNQFGLPFSSVIVDGDKLELTLEAAKMMYKGTIKQGGIEGQYSQGNFVAPLSLTPAKTVAKRAIKPQEPKGDLPYTVESVLIENKASGVTLSGTLTLPNQNPLAVAILISGSGPTNRDADIAGHKYFLVLADKLTRQGIAVLRYDDRGVGKSTGNFELATSEDFAEDAHAALTFVKTHATLKHSKVGYVGHSEGGLIGAIAGAKYKDADFFVSMAGVGTSGAQILIDQSYHIQKLMGMNDVALEIDDNNQREIMKAIEADIDANSLEALLVEQGADRRAAKAKTALFLSPWFSYFVKAQPKEYLQQLTMPVFAINGELDSQVLAPQNIEGFKKSVNDEQLTTKVYAQLNHLFQPAKTGLPNEYGEIDITIEESVVLDISSWIKASI</sequence>
<feature type="signal peptide" evidence="1">
    <location>
        <begin position="1"/>
        <end position="24"/>
    </location>
</feature>
<reference evidence="3 4" key="1">
    <citation type="submission" date="2016-10" db="EMBL/GenBank/DDBJ databases">
        <authorList>
            <person name="de Groot N.N."/>
        </authorList>
    </citation>
    <scope>NUCLEOTIDE SEQUENCE [LARGE SCALE GENOMIC DNA]</scope>
    <source>
        <strain evidence="3 4">DSM 19706</strain>
    </source>
</reference>
<accession>A0A1H9ZUF4</accession>
<dbReference type="Gene3D" id="3.40.50.1820">
    <property type="entry name" value="alpha/beta hydrolase"/>
    <property type="match status" value="1"/>
</dbReference>
<dbReference type="PANTHER" id="PTHR43265">
    <property type="entry name" value="ESTERASE ESTD"/>
    <property type="match status" value="1"/>
</dbReference>
<evidence type="ECO:0000313" key="3">
    <source>
        <dbReference type="EMBL" id="SES85388.1"/>
    </source>
</evidence>
<feature type="domain" description="Serine aminopeptidase S33" evidence="2">
    <location>
        <begin position="195"/>
        <end position="415"/>
    </location>
</feature>
<evidence type="ECO:0000313" key="4">
    <source>
        <dbReference type="Proteomes" id="UP000199308"/>
    </source>
</evidence>
<organism evidence="3 4">
    <name type="scientific">Thalassotalea agarivorans</name>
    <name type="common">Thalassomonas agarivorans</name>
    <dbReference type="NCBI Taxonomy" id="349064"/>
    <lineage>
        <taxon>Bacteria</taxon>
        <taxon>Pseudomonadati</taxon>
        <taxon>Pseudomonadota</taxon>
        <taxon>Gammaproteobacteria</taxon>
        <taxon>Alteromonadales</taxon>
        <taxon>Colwelliaceae</taxon>
        <taxon>Thalassotalea</taxon>
    </lineage>
</organism>
<dbReference type="SUPFAM" id="SSF53474">
    <property type="entry name" value="alpha/beta-Hydrolases"/>
    <property type="match status" value="1"/>
</dbReference>
<gene>
    <name evidence="3" type="ORF">SAMN05660429_00593</name>
</gene>
<dbReference type="InterPro" id="IPR029058">
    <property type="entry name" value="AB_hydrolase_fold"/>
</dbReference>
<dbReference type="PANTHER" id="PTHR43265:SF1">
    <property type="entry name" value="ESTERASE ESTD"/>
    <property type="match status" value="1"/>
</dbReference>
<keyword evidence="1" id="KW-0732">Signal</keyword>
<dbReference type="GO" id="GO:0052689">
    <property type="term" value="F:carboxylic ester hydrolase activity"/>
    <property type="evidence" value="ECO:0007669"/>
    <property type="project" value="TreeGrafter"/>
</dbReference>
<dbReference type="EMBL" id="FOHK01000002">
    <property type="protein sequence ID" value="SES85388.1"/>
    <property type="molecule type" value="Genomic_DNA"/>
</dbReference>
<dbReference type="OrthoDB" id="9789573at2"/>